<dbReference type="GO" id="GO:0005829">
    <property type="term" value="C:cytosol"/>
    <property type="evidence" value="ECO:0007669"/>
    <property type="project" value="TreeGrafter"/>
</dbReference>
<evidence type="ECO:0000259" key="8">
    <source>
        <dbReference type="Pfam" id="PF07559"/>
    </source>
</evidence>
<dbReference type="SUPFAM" id="SSF117143">
    <property type="entry name" value="Flagellar hook protein flgE"/>
    <property type="match status" value="1"/>
</dbReference>
<dbReference type="NCBIfam" id="TIGR03506">
    <property type="entry name" value="FlgEFG_subfam"/>
    <property type="match status" value="1"/>
</dbReference>
<evidence type="ECO:0000259" key="7">
    <source>
        <dbReference type="Pfam" id="PF06429"/>
    </source>
</evidence>
<dbReference type="InterPro" id="IPR019776">
    <property type="entry name" value="Flagellar_basal_body_rod_CS"/>
</dbReference>
<dbReference type="PANTHER" id="PTHR30435">
    <property type="entry name" value="FLAGELLAR PROTEIN"/>
    <property type="match status" value="1"/>
</dbReference>
<feature type="domain" description="Flagellar basal-body/hook protein C-terminal" evidence="7">
    <location>
        <begin position="369"/>
        <end position="412"/>
    </location>
</feature>
<sequence>MSMNTGVSGLNAASQSLNTISNNIANANTTGYKSMNTQFADVYSSATGSGGVYVAAIETNFAQGDLLYTSSATDLAIEGGGFFVMEDSNGQQYYTRAGNFSTDKDGFLVNNQGQKLMGFAVDGNGNVIEGQLVELPINTADIAARSTSSLNLGANLDARVDVLDADEFDPADPNSYHSTTTTTVYDSLGNEQQVTAYYIKTADEPATWEVQYEINGERVETAPGSGEYFAATLTFDEDGVLASSDPMSGTTPGVFDLPEVSLGNGASPLNLEMNVSDFSQFGNDFSVSRNSQDGYQAGSFLGVSISDEGAIVATYSNGESMIQGYVALANFPNTGGLTTAGNTSWTESPESGSPIIGLPGSGTLGKLTSSALENSNVNMSGELVDMIVAQSAYQANTKTISTANENTRYLLNTF</sequence>
<dbReference type="InterPro" id="IPR053967">
    <property type="entry name" value="LlgE_F_G-like_D1"/>
</dbReference>
<dbReference type="PROSITE" id="PS00588">
    <property type="entry name" value="FLAGELLA_BB_ROD"/>
    <property type="match status" value="1"/>
</dbReference>
<dbReference type="NCBIfam" id="NF004238">
    <property type="entry name" value="PRK05682.1-1"/>
    <property type="match status" value="1"/>
</dbReference>
<dbReference type="InterPro" id="IPR011491">
    <property type="entry name" value="FlgE_D2"/>
</dbReference>
<dbReference type="GO" id="GO:0071978">
    <property type="term" value="P:bacterial-type flagellum-dependent swarming motility"/>
    <property type="evidence" value="ECO:0007669"/>
    <property type="project" value="TreeGrafter"/>
</dbReference>
<comment type="caution">
    <text evidence="10">The sequence shown here is derived from an EMBL/GenBank/DDBJ whole genome shotgun (WGS) entry which is preliminary data.</text>
</comment>
<dbReference type="InterPro" id="IPR001444">
    <property type="entry name" value="Flag_bb_rod_N"/>
</dbReference>
<dbReference type="Pfam" id="PF07559">
    <property type="entry name" value="FlgE_D2"/>
    <property type="match status" value="1"/>
</dbReference>
<keyword evidence="4 5" id="KW-0975">Bacterial flagellum</keyword>
<proteinExistence type="inferred from homology"/>
<gene>
    <name evidence="10" type="ORF">GZ77_06165</name>
</gene>
<evidence type="ECO:0000256" key="1">
    <source>
        <dbReference type="ARBA" id="ARBA00004117"/>
    </source>
</evidence>
<dbReference type="InterPro" id="IPR010930">
    <property type="entry name" value="Flg_bb/hook_C_dom"/>
</dbReference>
<feature type="domain" description="Flagellar basal body rod protein N-terminal" evidence="6">
    <location>
        <begin position="3"/>
        <end position="33"/>
    </location>
</feature>
<dbReference type="GO" id="GO:0009425">
    <property type="term" value="C:bacterial-type flagellum basal body"/>
    <property type="evidence" value="ECO:0007669"/>
    <property type="project" value="UniProtKB-SubCell"/>
</dbReference>
<reference evidence="10 11" key="1">
    <citation type="submission" date="2014-06" db="EMBL/GenBank/DDBJ databases">
        <title>Whole Genome Sequences of Three Symbiotic Endozoicomonas Bacteria.</title>
        <authorList>
            <person name="Neave M.J."/>
            <person name="Apprill A."/>
            <person name="Voolstra C.R."/>
        </authorList>
    </citation>
    <scope>NUCLEOTIDE SEQUENCE [LARGE SCALE GENOMIC DNA]</scope>
    <source>
        <strain evidence="10 11">LMG 24815</strain>
    </source>
</reference>
<comment type="subcellular location">
    <subcellularLocation>
        <location evidence="1 5">Bacterial flagellum basal body</location>
    </subcellularLocation>
</comment>
<dbReference type="InterPro" id="IPR037925">
    <property type="entry name" value="FlgE/F/G-like"/>
</dbReference>
<evidence type="ECO:0000313" key="10">
    <source>
        <dbReference type="EMBL" id="KEQ16045.1"/>
    </source>
</evidence>
<dbReference type="AlphaFoldDB" id="A0A081NC72"/>
<feature type="domain" description="Flagellar hook protein FlgE D2" evidence="8">
    <location>
        <begin position="155"/>
        <end position="295"/>
    </location>
</feature>
<dbReference type="eggNOG" id="COG1749">
    <property type="taxonomic scope" value="Bacteria"/>
</dbReference>
<name>A0A081NC72_9GAMM</name>
<evidence type="ECO:0000256" key="5">
    <source>
        <dbReference type="RuleBase" id="RU362116"/>
    </source>
</evidence>
<comment type="function">
    <text evidence="5">A flexible structure which links the flagellar filament to the drive apparatus in the basal body.</text>
</comment>
<feature type="domain" description="Flagellar hook protein FlgE/F/G-like D1" evidence="9">
    <location>
        <begin position="76"/>
        <end position="132"/>
    </location>
</feature>
<evidence type="ECO:0000259" key="6">
    <source>
        <dbReference type="Pfam" id="PF00460"/>
    </source>
</evidence>
<dbReference type="Gene3D" id="2.60.98.20">
    <property type="entry name" value="Flagellar hook protein FlgE"/>
    <property type="match status" value="1"/>
</dbReference>
<dbReference type="Pfam" id="PF06429">
    <property type="entry name" value="Flg_bbr_C"/>
    <property type="match status" value="1"/>
</dbReference>
<dbReference type="RefSeq" id="WP_034873301.1">
    <property type="nucleotide sequence ID" value="NZ_JOKG01000001.1"/>
</dbReference>
<organism evidence="10 11">
    <name type="scientific">Endozoicomonas montiporae</name>
    <dbReference type="NCBI Taxonomy" id="1027273"/>
    <lineage>
        <taxon>Bacteria</taxon>
        <taxon>Pseudomonadati</taxon>
        <taxon>Pseudomonadota</taxon>
        <taxon>Gammaproteobacteria</taxon>
        <taxon>Oceanospirillales</taxon>
        <taxon>Endozoicomonadaceae</taxon>
        <taxon>Endozoicomonas</taxon>
    </lineage>
</organism>
<accession>A0A081NC72</accession>
<keyword evidence="11" id="KW-1185">Reference proteome</keyword>
<dbReference type="Pfam" id="PF00460">
    <property type="entry name" value="Flg_bb_rod"/>
    <property type="match status" value="1"/>
</dbReference>
<evidence type="ECO:0000313" key="11">
    <source>
        <dbReference type="Proteomes" id="UP000028006"/>
    </source>
</evidence>
<dbReference type="Pfam" id="PF22692">
    <property type="entry name" value="LlgE_F_G_D1"/>
    <property type="match status" value="1"/>
</dbReference>
<dbReference type="InterPro" id="IPR020013">
    <property type="entry name" value="Flagellar_FlgE/F/G"/>
</dbReference>
<evidence type="ECO:0000256" key="2">
    <source>
        <dbReference type="ARBA" id="ARBA00009677"/>
    </source>
</evidence>
<comment type="similarity">
    <text evidence="2 5">Belongs to the flagella basal body rod proteins family.</text>
</comment>
<dbReference type="EMBL" id="JOKG01000001">
    <property type="protein sequence ID" value="KEQ16045.1"/>
    <property type="molecule type" value="Genomic_DNA"/>
</dbReference>
<dbReference type="InterPro" id="IPR037058">
    <property type="entry name" value="Falgellar_hook_FlgE_sf"/>
</dbReference>
<evidence type="ECO:0000256" key="4">
    <source>
        <dbReference type="ARBA" id="ARBA00023143"/>
    </source>
</evidence>
<dbReference type="GO" id="GO:0009424">
    <property type="term" value="C:bacterial-type flagellum hook"/>
    <property type="evidence" value="ECO:0007669"/>
    <property type="project" value="TreeGrafter"/>
</dbReference>
<protein>
    <recommendedName>
        <fullName evidence="3 5">Flagellar hook protein FlgE</fullName>
    </recommendedName>
</protein>
<evidence type="ECO:0000256" key="3">
    <source>
        <dbReference type="ARBA" id="ARBA00019015"/>
    </source>
</evidence>
<evidence type="ECO:0000259" key="9">
    <source>
        <dbReference type="Pfam" id="PF22692"/>
    </source>
</evidence>
<dbReference type="PANTHER" id="PTHR30435:SF1">
    <property type="entry name" value="FLAGELLAR HOOK PROTEIN FLGE"/>
    <property type="match status" value="1"/>
</dbReference>
<dbReference type="Proteomes" id="UP000028006">
    <property type="component" value="Unassembled WGS sequence"/>
</dbReference>